<sequence length="150" mass="17729">MPLNTKGRLKPESGFELHPKSWTHPLQLTRCSFFMSKYTLHFKYQAVLHYLHIRSQQRTADHYGISRTHLRRWIRAYQEGGIGALEHPQSKTMTQHRKNPFIADKPDQEKTQAELIEELCYMRAEVAYLKELKALSQKRTEKDKAKPSKH</sequence>
<evidence type="ECO:0000313" key="5">
    <source>
        <dbReference type="Proteomes" id="UP000004473"/>
    </source>
</evidence>
<dbReference type="PANTHER" id="PTHR33795">
    <property type="entry name" value="INSERTION ELEMENT IS150 PROTEIN INSJ"/>
    <property type="match status" value="1"/>
</dbReference>
<comment type="similarity">
    <text evidence="1">Belongs to the IS150/IS1296 orfA family.</text>
</comment>
<dbReference type="PATRIC" id="fig|1095748.3.peg.2013"/>
<dbReference type="EMBL" id="AJMT01000161">
    <property type="protein sequence ID" value="EIG26439.1"/>
    <property type="molecule type" value="Genomic_DNA"/>
</dbReference>
<gene>
    <name evidence="4" type="ORF">HMPREF1051_1839</name>
</gene>
<organism evidence="4 5">
    <name type="scientific">Neisseria sicca VK64</name>
    <dbReference type="NCBI Taxonomy" id="1095748"/>
    <lineage>
        <taxon>Bacteria</taxon>
        <taxon>Pseudomonadati</taxon>
        <taxon>Pseudomonadota</taxon>
        <taxon>Betaproteobacteria</taxon>
        <taxon>Neisseriales</taxon>
        <taxon>Neisseriaceae</taxon>
        <taxon>Neisseria</taxon>
    </lineage>
</organism>
<dbReference type="Proteomes" id="UP000004473">
    <property type="component" value="Unassembled WGS sequence"/>
</dbReference>
<evidence type="ECO:0000256" key="2">
    <source>
        <dbReference type="SAM" id="MobiDB-lite"/>
    </source>
</evidence>
<evidence type="ECO:0000313" key="4">
    <source>
        <dbReference type="EMBL" id="EIG26439.1"/>
    </source>
</evidence>
<feature type="region of interest" description="Disordered" evidence="2">
    <location>
        <begin position="86"/>
        <end position="107"/>
    </location>
</feature>
<dbReference type="Pfam" id="PF13518">
    <property type="entry name" value="HTH_28"/>
    <property type="match status" value="1"/>
</dbReference>
<dbReference type="SUPFAM" id="SSF46689">
    <property type="entry name" value="Homeodomain-like"/>
    <property type="match status" value="1"/>
</dbReference>
<protein>
    <submittedName>
        <fullName evidence="4">Transposase</fullName>
    </submittedName>
</protein>
<evidence type="ECO:0000256" key="1">
    <source>
        <dbReference type="ARBA" id="ARBA00038232"/>
    </source>
</evidence>
<dbReference type="InterPro" id="IPR009057">
    <property type="entry name" value="Homeodomain-like_sf"/>
</dbReference>
<reference evidence="4 5" key="1">
    <citation type="submission" date="2012-04" db="EMBL/GenBank/DDBJ databases">
        <authorList>
            <person name="Harkins D.M."/>
            <person name="Madupu R."/>
            <person name="Durkin A.S."/>
            <person name="Torralba M."/>
            <person name="Methe B."/>
            <person name="Sutton G.G."/>
            <person name="Nelson K.E."/>
        </authorList>
    </citation>
    <scope>NUCLEOTIDE SEQUENCE [LARGE SCALE GENOMIC DNA]</scope>
    <source>
        <strain evidence="4 5">VK64</strain>
    </source>
</reference>
<dbReference type="Gene3D" id="1.10.10.10">
    <property type="entry name" value="Winged helix-like DNA-binding domain superfamily/Winged helix DNA-binding domain"/>
    <property type="match status" value="1"/>
</dbReference>
<comment type="caution">
    <text evidence="4">The sequence shown here is derived from an EMBL/GenBank/DDBJ whole genome shotgun (WGS) entry which is preliminary data.</text>
</comment>
<dbReference type="InterPro" id="IPR036388">
    <property type="entry name" value="WH-like_DNA-bd_sf"/>
</dbReference>
<accession>I2NKS8</accession>
<dbReference type="InterPro" id="IPR055247">
    <property type="entry name" value="InsJ-like_HTH"/>
</dbReference>
<dbReference type="InterPro" id="IPR052057">
    <property type="entry name" value="IS150/IS1296_orfA-like"/>
</dbReference>
<dbReference type="PANTHER" id="PTHR33795:SF1">
    <property type="entry name" value="INSERTION ELEMENT IS150 PROTEIN INSJ"/>
    <property type="match status" value="1"/>
</dbReference>
<feature type="domain" description="Insertion element IS150 protein InsJ-like helix-turn-helix" evidence="3">
    <location>
        <begin position="42"/>
        <end position="88"/>
    </location>
</feature>
<name>I2NKS8_NEISI</name>
<dbReference type="AlphaFoldDB" id="I2NKS8"/>
<evidence type="ECO:0000259" key="3">
    <source>
        <dbReference type="Pfam" id="PF13518"/>
    </source>
</evidence>
<proteinExistence type="inferred from homology"/>